<accession>A0A437R836</accession>
<organism evidence="1 2">
    <name type="scientific">Rubrivivax rivuli</name>
    <dbReference type="NCBI Taxonomy" id="1862385"/>
    <lineage>
        <taxon>Bacteria</taxon>
        <taxon>Pseudomonadati</taxon>
        <taxon>Pseudomonadota</taxon>
        <taxon>Betaproteobacteria</taxon>
        <taxon>Burkholderiales</taxon>
        <taxon>Sphaerotilaceae</taxon>
        <taxon>Rubrivivax</taxon>
    </lineage>
</organism>
<reference evidence="1 2" key="1">
    <citation type="submission" date="2019-01" db="EMBL/GenBank/DDBJ databases">
        <authorList>
            <person name="Chen W.-M."/>
        </authorList>
    </citation>
    <scope>NUCLEOTIDE SEQUENCE [LARGE SCALE GENOMIC DNA]</scope>
    <source>
        <strain evidence="1 2">KYPY4</strain>
    </source>
</reference>
<proteinExistence type="predicted"/>
<dbReference type="AlphaFoldDB" id="A0A437R836"/>
<gene>
    <name evidence="1" type="ORF">EOE66_21525</name>
</gene>
<name>A0A437R836_9BURK</name>
<keyword evidence="2" id="KW-1185">Reference proteome</keyword>
<protein>
    <submittedName>
        <fullName evidence="1">Uncharacterized protein</fullName>
    </submittedName>
</protein>
<dbReference type="EMBL" id="SACR01000009">
    <property type="protein sequence ID" value="RVU42857.1"/>
    <property type="molecule type" value="Genomic_DNA"/>
</dbReference>
<comment type="caution">
    <text evidence="1">The sequence shown here is derived from an EMBL/GenBank/DDBJ whole genome shotgun (WGS) entry which is preliminary data.</text>
</comment>
<evidence type="ECO:0000313" key="1">
    <source>
        <dbReference type="EMBL" id="RVU42857.1"/>
    </source>
</evidence>
<dbReference type="Proteomes" id="UP000285575">
    <property type="component" value="Unassembled WGS sequence"/>
</dbReference>
<evidence type="ECO:0000313" key="2">
    <source>
        <dbReference type="Proteomes" id="UP000285575"/>
    </source>
</evidence>
<sequence length="98" mass="11136">MALMLASPLLTVYVVAFAALGSWSRAWSALDRADDQAHRWANAQAAQCEEARTYLSRLRLLRRPLLLHDVWCLQEIQRTRTSLTNLAEGLDAREQLTV</sequence>